<protein>
    <recommendedName>
        <fullName evidence="1">protein-ribulosamine 3-kinase</fullName>
        <ecNumber evidence="1">2.7.1.172</ecNumber>
    </recommendedName>
</protein>
<dbReference type="Proteomes" id="UP001314263">
    <property type="component" value="Unassembled WGS sequence"/>
</dbReference>
<evidence type="ECO:0000256" key="2">
    <source>
        <dbReference type="ARBA" id="ARBA00048655"/>
    </source>
</evidence>
<dbReference type="AlphaFoldDB" id="A0AAV1HXR9"/>
<evidence type="ECO:0000313" key="4">
    <source>
        <dbReference type="EMBL" id="CAK0756660.1"/>
    </source>
</evidence>
<dbReference type="InterPro" id="IPR011009">
    <property type="entry name" value="Kinase-like_dom_sf"/>
</dbReference>
<accession>A0AAV1HXR9</accession>
<organism evidence="4 5">
    <name type="scientific">Coccomyxa viridis</name>
    <dbReference type="NCBI Taxonomy" id="1274662"/>
    <lineage>
        <taxon>Eukaryota</taxon>
        <taxon>Viridiplantae</taxon>
        <taxon>Chlorophyta</taxon>
        <taxon>core chlorophytes</taxon>
        <taxon>Trebouxiophyceae</taxon>
        <taxon>Trebouxiophyceae incertae sedis</taxon>
        <taxon>Coccomyxaceae</taxon>
        <taxon>Coccomyxa</taxon>
    </lineage>
</organism>
<proteinExistence type="inferred from homology"/>
<evidence type="ECO:0000256" key="1">
    <source>
        <dbReference type="ARBA" id="ARBA00011961"/>
    </source>
</evidence>
<keyword evidence="3" id="KW-0808">Transferase</keyword>
<dbReference type="SUPFAM" id="SSF56112">
    <property type="entry name" value="Protein kinase-like (PK-like)"/>
    <property type="match status" value="1"/>
</dbReference>
<comment type="catalytic activity">
    <reaction evidence="2">
        <text>N(6)-D-ribulosyl-L-lysyl-[protein] + ATP = N(6)-(3-O-phospho-D-ribulosyl)-L-lysyl-[protein] + ADP + H(+)</text>
        <dbReference type="Rhea" id="RHEA:48432"/>
        <dbReference type="Rhea" id="RHEA-COMP:12103"/>
        <dbReference type="Rhea" id="RHEA-COMP:12104"/>
        <dbReference type="ChEBI" id="CHEBI:15378"/>
        <dbReference type="ChEBI" id="CHEBI:30616"/>
        <dbReference type="ChEBI" id="CHEBI:90418"/>
        <dbReference type="ChEBI" id="CHEBI:90420"/>
        <dbReference type="ChEBI" id="CHEBI:456216"/>
        <dbReference type="EC" id="2.7.1.172"/>
    </reaction>
    <physiologicalReaction direction="left-to-right" evidence="2">
        <dbReference type="Rhea" id="RHEA:48433"/>
    </physiologicalReaction>
</comment>
<comment type="similarity">
    <text evidence="3">Belongs to the fructosamine kinase family.</text>
</comment>
<name>A0AAV1HXR9_9CHLO</name>
<keyword evidence="5" id="KW-1185">Reference proteome</keyword>
<comment type="caution">
    <text evidence="4">The sequence shown here is derived from an EMBL/GenBank/DDBJ whole genome shotgun (WGS) entry which is preliminary data.</text>
</comment>
<dbReference type="Gene3D" id="3.90.1200.10">
    <property type="match status" value="1"/>
</dbReference>
<dbReference type="GO" id="GO:0102193">
    <property type="term" value="F:protein-ribulosamine 3-kinase activity"/>
    <property type="evidence" value="ECO:0007669"/>
    <property type="project" value="UniProtKB-EC"/>
</dbReference>
<dbReference type="PIRSF" id="PIRSF006221">
    <property type="entry name" value="Ketosamine-3-kinase"/>
    <property type="match status" value="1"/>
</dbReference>
<dbReference type="GO" id="GO:0016301">
    <property type="term" value="F:kinase activity"/>
    <property type="evidence" value="ECO:0007669"/>
    <property type="project" value="UniProtKB-UniRule"/>
</dbReference>
<dbReference type="PANTHER" id="PTHR12149">
    <property type="entry name" value="FRUCTOSAMINE 3 KINASE-RELATED PROTEIN"/>
    <property type="match status" value="1"/>
</dbReference>
<dbReference type="Pfam" id="PF03881">
    <property type="entry name" value="Fructosamin_kin"/>
    <property type="match status" value="1"/>
</dbReference>
<sequence length="344" mass="38578">MSQCTCHNIVKGRYRSSALHLTRRRCGGLLSLAPSIMRSSSKAANVRCGIDDWIEQNLGTGKVLSRNQVSSSSWSSAYVYETESGTKYFVKQSGRGADEGMFKGEALGLQAMYDTNTLRIPKVFHHGQLSDVPGGGGGYFIVMEHLNFEGRASQEELGRGLAQMHLAEPRNQNAKAGKFGFPVDNTIGGNPQPNGWMENWVDFFRERRLMHMLRLVNDSRLTEMGERIAKNMHRMFEGVEVKPSLLHGDLWSGNLSVVEGGQWAILDPACYYGHHEADFGMQWCAGFGGPFWQAYHDLIPKDPGFEDRKQLYMLYHYLNHTSLFGGMYKGSAEGILRQLSSKYS</sequence>
<dbReference type="EC" id="2.7.1.172" evidence="1"/>
<keyword evidence="3" id="KW-0418">Kinase</keyword>
<gene>
    <name evidence="4" type="ORF">CVIRNUC_002474</name>
</gene>
<dbReference type="Gene3D" id="3.30.200.20">
    <property type="entry name" value="Phosphorylase Kinase, domain 1"/>
    <property type="match status" value="1"/>
</dbReference>
<dbReference type="PANTHER" id="PTHR12149:SF8">
    <property type="entry name" value="PROTEIN-RIBULOSAMINE 3-KINASE"/>
    <property type="match status" value="1"/>
</dbReference>
<dbReference type="EMBL" id="CAUYUE010000003">
    <property type="protein sequence ID" value="CAK0756660.1"/>
    <property type="molecule type" value="Genomic_DNA"/>
</dbReference>
<dbReference type="InterPro" id="IPR016477">
    <property type="entry name" value="Fructo-/Ketosamine-3-kinase"/>
</dbReference>
<reference evidence="4 5" key="1">
    <citation type="submission" date="2023-10" db="EMBL/GenBank/DDBJ databases">
        <authorList>
            <person name="Maclean D."/>
            <person name="Macfadyen A."/>
        </authorList>
    </citation>
    <scope>NUCLEOTIDE SEQUENCE [LARGE SCALE GENOMIC DNA]</scope>
</reference>
<evidence type="ECO:0000313" key="5">
    <source>
        <dbReference type="Proteomes" id="UP001314263"/>
    </source>
</evidence>
<evidence type="ECO:0000256" key="3">
    <source>
        <dbReference type="PIRNR" id="PIRNR006221"/>
    </source>
</evidence>